<protein>
    <submittedName>
        <fullName evidence="2">Uncharacterized protein</fullName>
    </submittedName>
</protein>
<feature type="transmembrane region" description="Helical" evidence="1">
    <location>
        <begin position="348"/>
        <end position="365"/>
    </location>
</feature>
<gene>
    <name evidence="2" type="ORF">HMPREF0536_11631</name>
</gene>
<feature type="transmembrane region" description="Helical" evidence="1">
    <location>
        <begin position="211"/>
        <end position="233"/>
    </location>
</feature>
<evidence type="ECO:0000256" key="1">
    <source>
        <dbReference type="SAM" id="Phobius"/>
    </source>
</evidence>
<dbReference type="AlphaFoldDB" id="A0A828RG12"/>
<feature type="transmembrane region" description="Helical" evidence="1">
    <location>
        <begin position="150"/>
        <end position="172"/>
    </location>
</feature>
<feature type="transmembrane region" description="Helical" evidence="1">
    <location>
        <begin position="239"/>
        <end position="256"/>
    </location>
</feature>
<keyword evidence="1" id="KW-0472">Membrane</keyword>
<sequence>MLGVLFFFFYKGMWFTKNKRQNDRRLLMKKILAINHEFVARSYILFPTLLFAFSIIAHANIITFVWPFIFVYTVEKVMPFILDGRLNLASWSGVTKFCSVIAFIGGVLASIGIYFRFEWLASLAAILIGFGVTGLKLLGDPNKEISEIDLKRVNVIAGFSVIIGLIALGILLMKLPLVVGFVFYTFFLGLEVIYAYVVVKRDKTPLDLKFSFNLKTAFPAIAVLTVVFIISFFKKTGRISDFSWALIVLAIIGIILELRNILGQPFKLFRIWLGAIKNYVIIYTLLFAFQQNKAYWIFIVFIELMLSGMLVGALSPKLQKLPLTTRYKTALICLTLGLFLTYTDYLYLLGTAITVFCAILLGKWARKQVPDKYSSIDQKLSVFGSLCNQIILFGALELISYFQLDNKSALLIPYIDHQQELQYSREMFYLRVSMITLFVITGIFVIYHDRKYLFVKN</sequence>
<feature type="transmembrane region" description="Helical" evidence="1">
    <location>
        <begin position="119"/>
        <end position="138"/>
    </location>
</feature>
<keyword evidence="1" id="KW-1133">Transmembrane helix</keyword>
<feature type="transmembrane region" description="Helical" evidence="1">
    <location>
        <begin position="93"/>
        <end position="113"/>
    </location>
</feature>
<name>A0A828RG12_LIMRT</name>
<dbReference type="EMBL" id="ACGX02000007">
    <property type="protein sequence ID" value="EGC14494.1"/>
    <property type="molecule type" value="Genomic_DNA"/>
</dbReference>
<feature type="transmembrane region" description="Helical" evidence="1">
    <location>
        <begin position="295"/>
        <end position="314"/>
    </location>
</feature>
<proteinExistence type="predicted"/>
<organism evidence="2 3">
    <name type="scientific">Limosilactobacillus reuteri MM4-1A</name>
    <dbReference type="NCBI Taxonomy" id="548485"/>
    <lineage>
        <taxon>Bacteria</taxon>
        <taxon>Bacillati</taxon>
        <taxon>Bacillota</taxon>
        <taxon>Bacilli</taxon>
        <taxon>Lactobacillales</taxon>
        <taxon>Lactobacillaceae</taxon>
        <taxon>Limosilactobacillus</taxon>
    </lineage>
</organism>
<evidence type="ECO:0000313" key="3">
    <source>
        <dbReference type="Proteomes" id="UP000004335"/>
    </source>
</evidence>
<dbReference type="Proteomes" id="UP000004335">
    <property type="component" value="Unassembled WGS sequence"/>
</dbReference>
<feature type="transmembrane region" description="Helical" evidence="1">
    <location>
        <begin position="178"/>
        <end position="199"/>
    </location>
</feature>
<comment type="caution">
    <text evidence="2">The sequence shown here is derived from an EMBL/GenBank/DDBJ whole genome shotgun (WGS) entry which is preliminary data.</text>
</comment>
<evidence type="ECO:0000313" key="2">
    <source>
        <dbReference type="EMBL" id="EGC14494.1"/>
    </source>
</evidence>
<accession>A0A828RG12</accession>
<feature type="transmembrane region" description="Helical" evidence="1">
    <location>
        <begin position="428"/>
        <end position="447"/>
    </location>
</feature>
<reference evidence="2 3" key="1">
    <citation type="submission" date="2011-01" db="EMBL/GenBank/DDBJ databases">
        <authorList>
            <person name="Muzny D."/>
            <person name="Qin X."/>
            <person name="Buhay C."/>
            <person name="Dugan-Rocha S."/>
            <person name="Ding Y."/>
            <person name="Chen G."/>
            <person name="Hawes A."/>
            <person name="Holder M."/>
            <person name="Jhangiani S."/>
            <person name="Johnson A."/>
            <person name="Khan Z."/>
            <person name="Li Z."/>
            <person name="Liu W."/>
            <person name="Liu X."/>
            <person name="Perez L."/>
            <person name="Shen H."/>
            <person name="Wang Q."/>
            <person name="Watt J."/>
            <person name="Xi L."/>
            <person name="Xin Y."/>
            <person name="Zhou J."/>
            <person name="Deng J."/>
            <person name="Jiang H."/>
            <person name="Liu Y."/>
            <person name="Qu J."/>
            <person name="Song X.-Z."/>
            <person name="Zhang L."/>
            <person name="Villasana D."/>
            <person name="Johnson A."/>
            <person name="Liu J."/>
            <person name="Liyanage D."/>
            <person name="Lorensuhewa L."/>
            <person name="Robinson T."/>
            <person name="Song A."/>
            <person name="Song B.-B."/>
            <person name="Dinh H."/>
            <person name="Thornton R."/>
            <person name="Coyle M."/>
            <person name="Francisco L."/>
            <person name="Jackson L."/>
            <person name="Javaid M."/>
            <person name="Korchina V."/>
            <person name="Kovar C."/>
            <person name="Mata R."/>
            <person name="Mathew T."/>
            <person name="Ngo R."/>
            <person name="Nguyen L."/>
            <person name="Nguyen N."/>
            <person name="Okwuonu G."/>
            <person name="Ongeri F."/>
            <person name="Pham C."/>
            <person name="Simmons D."/>
            <person name="Wilczek-Boney K."/>
            <person name="Hale W."/>
            <person name="Jakkamsetti A."/>
            <person name="Pham P."/>
            <person name="Ruth R."/>
            <person name="San Lucas F."/>
            <person name="Warren J."/>
            <person name="Zhang J."/>
            <person name="Zhao Z."/>
            <person name="Zhou C."/>
            <person name="Zhu D."/>
            <person name="Lee S."/>
            <person name="Bess C."/>
            <person name="Blankenburg K."/>
            <person name="Forbes L."/>
            <person name="Fu Q."/>
            <person name="Gubbala S."/>
            <person name="Hirani K."/>
            <person name="Jayaseelan J.C."/>
            <person name="Lara F."/>
            <person name="Munidasa M."/>
            <person name="Palculict T."/>
            <person name="Patil S."/>
            <person name="Pu L.-L."/>
            <person name="Saada N."/>
            <person name="Tang L."/>
            <person name="Weissenberger G."/>
            <person name="Zhu Y."/>
            <person name="Hemphill L."/>
            <person name="Shang Y."/>
            <person name="Youmans B."/>
            <person name="Ayvaz T."/>
            <person name="Ross M."/>
            <person name="Santibanez J."/>
            <person name="Aqrawi P."/>
            <person name="Gross S."/>
            <person name="Joshi V."/>
            <person name="Fowler G."/>
            <person name="Nazareth L."/>
            <person name="Reid J."/>
            <person name="Worley K."/>
            <person name="Petrosino J."/>
            <person name="Highlander S."/>
            <person name="Gibbs R."/>
        </authorList>
    </citation>
    <scope>NUCLEOTIDE SEQUENCE [LARGE SCALE GENOMIC DNA]</scope>
    <source>
        <strain evidence="2 3">MM4-1A</strain>
    </source>
</reference>
<feature type="transmembrane region" description="Helical" evidence="1">
    <location>
        <begin position="386"/>
        <end position="404"/>
    </location>
</feature>
<feature type="transmembrane region" description="Helical" evidence="1">
    <location>
        <begin position="44"/>
        <end position="72"/>
    </location>
</feature>
<feature type="transmembrane region" description="Helical" evidence="1">
    <location>
        <begin position="268"/>
        <end position="289"/>
    </location>
</feature>
<keyword evidence="1" id="KW-0812">Transmembrane</keyword>